<gene>
    <name evidence="3" type="ORF">CYMTET_15152</name>
</gene>
<dbReference type="EMBL" id="LGRX02006375">
    <property type="protein sequence ID" value="KAK3276810.1"/>
    <property type="molecule type" value="Genomic_DNA"/>
</dbReference>
<keyword evidence="2" id="KW-1133">Transmembrane helix</keyword>
<dbReference type="InterPro" id="IPR011050">
    <property type="entry name" value="Pectin_lyase_fold/virulence"/>
</dbReference>
<dbReference type="Proteomes" id="UP001190700">
    <property type="component" value="Unassembled WGS sequence"/>
</dbReference>
<organism evidence="3 4">
    <name type="scientific">Cymbomonas tetramitiformis</name>
    <dbReference type="NCBI Taxonomy" id="36881"/>
    <lineage>
        <taxon>Eukaryota</taxon>
        <taxon>Viridiplantae</taxon>
        <taxon>Chlorophyta</taxon>
        <taxon>Pyramimonadophyceae</taxon>
        <taxon>Pyramimonadales</taxon>
        <taxon>Pyramimonadaceae</taxon>
        <taxon>Cymbomonas</taxon>
    </lineage>
</organism>
<accession>A0AAE0GF57</accession>
<evidence type="ECO:0000256" key="2">
    <source>
        <dbReference type="SAM" id="Phobius"/>
    </source>
</evidence>
<dbReference type="SUPFAM" id="SSF51126">
    <property type="entry name" value="Pectin lyase-like"/>
    <property type="match status" value="1"/>
</dbReference>
<reference evidence="3 4" key="1">
    <citation type="journal article" date="2015" name="Genome Biol. Evol.">
        <title>Comparative Genomics of a Bacterivorous Green Alga Reveals Evolutionary Causalities and Consequences of Phago-Mixotrophic Mode of Nutrition.</title>
        <authorList>
            <person name="Burns J.A."/>
            <person name="Paasch A."/>
            <person name="Narechania A."/>
            <person name="Kim E."/>
        </authorList>
    </citation>
    <scope>NUCLEOTIDE SEQUENCE [LARGE SCALE GENOMIC DNA]</scope>
    <source>
        <strain evidence="3 4">PLY_AMNH</strain>
    </source>
</reference>
<evidence type="ECO:0000313" key="4">
    <source>
        <dbReference type="Proteomes" id="UP001190700"/>
    </source>
</evidence>
<sequence>MKLGRYARGHRDRLVKVESECDRPYDADDDDRDTGEYEEVNKNDDDERYAAVLKLFFTIVLTTSVAAIALTFCFYNHTRNPSKTAPGAPETPGAPGAPWASGASDEARARLHRQLNDFRQEKYRVESELQKYKLKNVALQDTLDAITGEFTRNDGAAVSLAGVQLSNIFPSPIECESASVIELVAPREPVVTSSIASTPRILTQTDFTHGTFIITEPGNYRLGENIHFEPNPRDDWLPRSDQAVNYPGSATKAGFSDKIGPYTLGFFAAIAVASDDVTIDLDGFTISQTEVYALQQRYFAIIELGNSPFIPNQGPANFGGSFVPARRCAIYGGTLGRSSHHGIHGNMGTDLQIRDLIIRDWEVAAIALNGFQRVHIDGVIAHMKRDIPVMAPYSQIRFIRQFVQLAMRDEVRAIQVASNKPTVLEFSKTHPHRSDERLDGRTILDNLDSAMRPVLERAKLGFPAGWKQDIFINHPKSAFLVNTEGKIDGTPYGLLIGMAGVQVHGFKTPTETQNRRSSDVFLRNVTVYDLHARVNEVVGLSVRSSPERDAKRVTQADYAGAIFVVGDDFGVTDDEGYYRGNALSDAHAFLNMHTSAIKRISDRIANTDSLLTIPDDFMEAWVRQGSKTNMQLVTESDGKYKFACGFDDMRHVIKGLMGMRLEGTDRARIENVVFDEINNTSPASSHKYCGSHEYTINSRANTAHDDIAPTTFGFVVAATNDLQVRNCYVRELTSANGDIITWSTSRTESRRVQLDMSSVIDSMRNGPAPSDPSRIFPNKAVVRAFPFEFQFSMDNANGETLSFCVEKA</sequence>
<comment type="caution">
    <text evidence="3">The sequence shown here is derived from an EMBL/GenBank/DDBJ whole genome shotgun (WGS) entry which is preliminary data.</text>
</comment>
<keyword evidence="2" id="KW-0472">Membrane</keyword>
<dbReference type="AlphaFoldDB" id="A0AAE0GF57"/>
<feature type="compositionally biased region" description="Low complexity" evidence="1">
    <location>
        <begin position="85"/>
        <end position="104"/>
    </location>
</feature>
<name>A0AAE0GF57_9CHLO</name>
<protein>
    <submittedName>
        <fullName evidence="3">Uncharacterized protein</fullName>
    </submittedName>
</protein>
<proteinExistence type="predicted"/>
<evidence type="ECO:0000313" key="3">
    <source>
        <dbReference type="EMBL" id="KAK3276810.1"/>
    </source>
</evidence>
<keyword evidence="4" id="KW-1185">Reference proteome</keyword>
<keyword evidence="2" id="KW-0812">Transmembrane</keyword>
<feature type="region of interest" description="Disordered" evidence="1">
    <location>
        <begin position="83"/>
        <end position="105"/>
    </location>
</feature>
<feature type="transmembrane region" description="Helical" evidence="2">
    <location>
        <begin position="51"/>
        <end position="72"/>
    </location>
</feature>
<evidence type="ECO:0000256" key="1">
    <source>
        <dbReference type="SAM" id="MobiDB-lite"/>
    </source>
</evidence>